<proteinExistence type="predicted"/>
<reference evidence="3" key="1">
    <citation type="journal article" date="2019" name="Int. J. Syst. Evol. Microbiol.">
        <title>The Global Catalogue of Microorganisms (GCM) 10K type strain sequencing project: providing services to taxonomists for standard genome sequencing and annotation.</title>
        <authorList>
            <consortium name="The Broad Institute Genomics Platform"/>
            <consortium name="The Broad Institute Genome Sequencing Center for Infectious Disease"/>
            <person name="Wu L."/>
            <person name="Ma J."/>
        </authorList>
    </citation>
    <scope>NUCLEOTIDE SEQUENCE [LARGE SCALE GENOMIC DNA]</scope>
    <source>
        <strain evidence="3">JCM 13002</strain>
    </source>
</reference>
<feature type="compositionally biased region" description="Low complexity" evidence="1">
    <location>
        <begin position="79"/>
        <end position="92"/>
    </location>
</feature>
<gene>
    <name evidence="2" type="ORF">GCM10009663_74020</name>
</gene>
<evidence type="ECO:0000313" key="3">
    <source>
        <dbReference type="Proteomes" id="UP001499987"/>
    </source>
</evidence>
<keyword evidence="3" id="KW-1185">Reference proteome</keyword>
<evidence type="ECO:0000256" key="1">
    <source>
        <dbReference type="SAM" id="MobiDB-lite"/>
    </source>
</evidence>
<protein>
    <submittedName>
        <fullName evidence="2">Uncharacterized protein</fullName>
    </submittedName>
</protein>
<dbReference type="Proteomes" id="UP001499987">
    <property type="component" value="Unassembled WGS sequence"/>
</dbReference>
<sequence>MAPRSGCVRPAAPEGRRPPPATAEGGLAGRTVGAARPARGAHPDTTSGPARRHGDRATRPGTGQEPAVTGCRVRRPGNRARPAPAPGRQGAGRPDRSAHARAPPAEETRHRDARGGDMRLDEEQDRARHLIDAYYAERKAGAADDGDRRETAALLREHELWQHRGRLQPDAVPLIRLWAVDRALTALEQAHAGEPMPDAVTDHHLLNRWLERTHGPNSAASPAGPTTRG</sequence>
<evidence type="ECO:0000313" key="2">
    <source>
        <dbReference type="EMBL" id="GAA1124237.1"/>
    </source>
</evidence>
<comment type="caution">
    <text evidence="2">The sequence shown here is derived from an EMBL/GenBank/DDBJ whole genome shotgun (WGS) entry which is preliminary data.</text>
</comment>
<feature type="compositionally biased region" description="Basic and acidic residues" evidence="1">
    <location>
        <begin position="93"/>
        <end position="125"/>
    </location>
</feature>
<name>A0ABP4EUW9_9ACTN</name>
<organism evidence="2 3">
    <name type="scientific">Kitasatospora arboriphila</name>
    <dbReference type="NCBI Taxonomy" id="258052"/>
    <lineage>
        <taxon>Bacteria</taxon>
        <taxon>Bacillati</taxon>
        <taxon>Actinomycetota</taxon>
        <taxon>Actinomycetes</taxon>
        <taxon>Kitasatosporales</taxon>
        <taxon>Streptomycetaceae</taxon>
        <taxon>Kitasatospora</taxon>
    </lineage>
</organism>
<dbReference type="EMBL" id="BAAALD010000144">
    <property type="protein sequence ID" value="GAA1124237.1"/>
    <property type="molecule type" value="Genomic_DNA"/>
</dbReference>
<feature type="region of interest" description="Disordered" evidence="1">
    <location>
        <begin position="1"/>
        <end position="125"/>
    </location>
</feature>
<accession>A0ABP4EUW9</accession>